<evidence type="ECO:0000313" key="1">
    <source>
        <dbReference type="EMBL" id="QHT04568.1"/>
    </source>
</evidence>
<sequence length="116" mass="13618">MPTYPLNPVGLAGINRYNELRWKNGKMVHTTITETQFHNYTFNNKMCGTIQNIDIFHYGNICSKINSDYYGHPSLHLSESIQKLTNTELRHFAKYMGADLVHFSDIRNRYYFSDFS</sequence>
<name>A0A6C0CIZ9_9ZZZZ</name>
<protein>
    <submittedName>
        <fullName evidence="1">Uncharacterized protein</fullName>
    </submittedName>
</protein>
<accession>A0A6C0CIZ9</accession>
<proteinExistence type="predicted"/>
<dbReference type="EMBL" id="MN739435">
    <property type="protein sequence ID" value="QHT04568.1"/>
    <property type="molecule type" value="Genomic_DNA"/>
</dbReference>
<dbReference type="AlphaFoldDB" id="A0A6C0CIZ9"/>
<organism evidence="1">
    <name type="scientific">viral metagenome</name>
    <dbReference type="NCBI Taxonomy" id="1070528"/>
    <lineage>
        <taxon>unclassified sequences</taxon>
        <taxon>metagenomes</taxon>
        <taxon>organismal metagenomes</taxon>
    </lineage>
</organism>
<reference evidence="1" key="1">
    <citation type="journal article" date="2020" name="Nature">
        <title>Giant virus diversity and host interactions through global metagenomics.</title>
        <authorList>
            <person name="Schulz F."/>
            <person name="Roux S."/>
            <person name="Paez-Espino D."/>
            <person name="Jungbluth S."/>
            <person name="Walsh D.A."/>
            <person name="Denef V.J."/>
            <person name="McMahon K.D."/>
            <person name="Konstantinidis K.T."/>
            <person name="Eloe-Fadrosh E.A."/>
            <person name="Kyrpides N.C."/>
            <person name="Woyke T."/>
        </authorList>
    </citation>
    <scope>NUCLEOTIDE SEQUENCE</scope>
    <source>
        <strain evidence="1">GVMAG-M-3300021343-4</strain>
    </source>
</reference>